<dbReference type="PANTHER" id="PTHR13061:SF29">
    <property type="entry name" value="GAMMA CARBONIC ANHYDRASE-LIKE 1, MITOCHONDRIAL-RELATED"/>
    <property type="match status" value="1"/>
</dbReference>
<dbReference type="PANTHER" id="PTHR13061">
    <property type="entry name" value="DYNACTIN SUBUNIT P25"/>
    <property type="match status" value="1"/>
</dbReference>
<dbReference type="InterPro" id="IPR050484">
    <property type="entry name" value="Transf_Hexapept/Carb_Anhydrase"/>
</dbReference>
<gene>
    <name evidence="1" type="ORF">ISALK_10435</name>
</gene>
<evidence type="ECO:0000313" key="1">
    <source>
        <dbReference type="EMBL" id="NBG88916.1"/>
    </source>
</evidence>
<keyword evidence="2" id="KW-1185">Reference proteome</keyword>
<dbReference type="Pfam" id="PF00132">
    <property type="entry name" value="Hexapep"/>
    <property type="match status" value="1"/>
</dbReference>
<organism evidence="1 2">
    <name type="scientific">Isachenkonia alkalipeptolytica</name>
    <dbReference type="NCBI Taxonomy" id="2565777"/>
    <lineage>
        <taxon>Bacteria</taxon>
        <taxon>Bacillati</taxon>
        <taxon>Bacillota</taxon>
        <taxon>Clostridia</taxon>
        <taxon>Eubacteriales</taxon>
        <taxon>Clostridiaceae</taxon>
        <taxon>Isachenkonia</taxon>
    </lineage>
</organism>
<dbReference type="RefSeq" id="WP_160722040.1">
    <property type="nucleotide sequence ID" value="NZ_SUMG01000014.1"/>
</dbReference>
<name>A0AA44BFX1_9CLOT</name>
<dbReference type="AlphaFoldDB" id="A0AA44BFX1"/>
<protein>
    <submittedName>
        <fullName evidence="1">Gamma carbonic anhydrase family protein</fullName>
    </submittedName>
</protein>
<dbReference type="InterPro" id="IPR011004">
    <property type="entry name" value="Trimer_LpxA-like_sf"/>
</dbReference>
<dbReference type="InterPro" id="IPR047324">
    <property type="entry name" value="LbH_gamma_CA-like"/>
</dbReference>
<dbReference type="CDD" id="cd04645">
    <property type="entry name" value="LbH_gamma_CA_like"/>
    <property type="match status" value="1"/>
</dbReference>
<dbReference type="InterPro" id="IPR001451">
    <property type="entry name" value="Hexapep"/>
</dbReference>
<proteinExistence type="predicted"/>
<dbReference type="EMBL" id="SUMG01000014">
    <property type="protein sequence ID" value="NBG88916.1"/>
    <property type="molecule type" value="Genomic_DNA"/>
</dbReference>
<evidence type="ECO:0000313" key="2">
    <source>
        <dbReference type="Proteomes" id="UP000449710"/>
    </source>
</evidence>
<comment type="caution">
    <text evidence="1">The sequence shown here is derived from an EMBL/GenBank/DDBJ whole genome shotgun (WGS) entry which is preliminary data.</text>
</comment>
<dbReference type="Gene3D" id="2.160.10.10">
    <property type="entry name" value="Hexapeptide repeat proteins"/>
    <property type="match status" value="1"/>
</dbReference>
<dbReference type="Proteomes" id="UP000449710">
    <property type="component" value="Unassembled WGS sequence"/>
</dbReference>
<reference evidence="1 2" key="1">
    <citation type="submission" date="2019-04" db="EMBL/GenBank/DDBJ databases">
        <title>Isachenkonia alkalipeptolytica gen. nov. sp. nov. a new anaerobic, alkiliphilic organothrophic bacterium capable to reduce synthesized ferrihydrite isolated from a soda lake.</title>
        <authorList>
            <person name="Toshchakov S.V."/>
            <person name="Zavarzina D.G."/>
            <person name="Zhilina T.N."/>
            <person name="Kostrikina N.A."/>
            <person name="Kublanov I.V."/>
        </authorList>
    </citation>
    <scope>NUCLEOTIDE SEQUENCE [LARGE SCALE GENOMIC DNA]</scope>
    <source>
        <strain evidence="1 2">Z-1701</strain>
    </source>
</reference>
<accession>A0AA44BFX1</accession>
<dbReference type="SUPFAM" id="SSF51161">
    <property type="entry name" value="Trimeric LpxA-like enzymes"/>
    <property type="match status" value="1"/>
</dbReference>
<sequence length="173" mass="18786">MILEYQNIAPTIHQDAYIAPNATVIGKVTIKEKASIWYNVVLRGDDNSIQIGKYTNVQDNSVLHISHKYPTILGDYITVGHNAIVHACFIGNNCLIGMGSIILDGAKIGENTIIGAGAMVTAEKEIPSGVLVLGSPGKVIRKLTEEEIQGIRDSALKYAEYGKDHKGNKEVRK</sequence>